<evidence type="ECO:0000313" key="8">
    <source>
        <dbReference type="EMBL" id="KAG8375576.1"/>
    </source>
</evidence>
<feature type="transmembrane region" description="Helical" evidence="7">
    <location>
        <begin position="346"/>
        <end position="364"/>
    </location>
</feature>
<accession>A0AAV6WYL7</accession>
<dbReference type="EMBL" id="WHWC01000010">
    <property type="protein sequence ID" value="KAG8375576.1"/>
    <property type="molecule type" value="Genomic_DNA"/>
</dbReference>
<evidence type="ECO:0000256" key="4">
    <source>
        <dbReference type="ARBA" id="ARBA00022989"/>
    </source>
</evidence>
<comment type="subcellular location">
    <subcellularLocation>
        <location evidence="1">Membrane</location>
        <topology evidence="1">Multi-pass membrane protein</topology>
    </subcellularLocation>
</comment>
<keyword evidence="4 7" id="KW-1133">Transmembrane helix</keyword>
<feature type="transmembrane region" description="Helical" evidence="7">
    <location>
        <begin position="78"/>
        <end position="99"/>
    </location>
</feature>
<feature type="transmembrane region" description="Helical" evidence="7">
    <location>
        <begin position="105"/>
        <end position="126"/>
    </location>
</feature>
<comment type="similarity">
    <text evidence="2">Belongs to the major facilitator superfamily. Proton-dependent oligopeptide transporter (POT/PTR) (TC 2.A.17) family.</text>
</comment>
<dbReference type="PANTHER" id="PTHR11654">
    <property type="entry name" value="OLIGOPEPTIDE TRANSPORTER-RELATED"/>
    <property type="match status" value="1"/>
</dbReference>
<evidence type="ECO:0000256" key="2">
    <source>
        <dbReference type="ARBA" id="ARBA00005982"/>
    </source>
</evidence>
<organism evidence="8 9">
    <name type="scientific">Buddleja alternifolia</name>
    <dbReference type="NCBI Taxonomy" id="168488"/>
    <lineage>
        <taxon>Eukaryota</taxon>
        <taxon>Viridiplantae</taxon>
        <taxon>Streptophyta</taxon>
        <taxon>Embryophyta</taxon>
        <taxon>Tracheophyta</taxon>
        <taxon>Spermatophyta</taxon>
        <taxon>Magnoliopsida</taxon>
        <taxon>eudicotyledons</taxon>
        <taxon>Gunneridae</taxon>
        <taxon>Pentapetalae</taxon>
        <taxon>asterids</taxon>
        <taxon>lamiids</taxon>
        <taxon>Lamiales</taxon>
        <taxon>Scrophulariaceae</taxon>
        <taxon>Buddlejeae</taxon>
        <taxon>Buddleja</taxon>
    </lineage>
</organism>
<sequence>MILLWTTTVVPQARPPPCNPPILRCSSATFYQTSFLCASLGLISIGAGGIRSSSLAFGANQLEKEDDPENSGVSESYFSWYFATYTTSVFIALTCVVYVQDNMGWNVGFAVSAVLMMFGALSFFLASPFYVEVQSKTDFTGFFQVAVASYRNRHFKSSQDNAIVMYHYNKVPAPGFPSANLRFLNKACTVKDPQKDLTPDGKATGSMDPLHCGTSRGAQSITRSNPHMVYRNVNVRMYRPELVPTVIESIRRDKSQHSVQMSALWLVPQYCLNGFAEASNDIAQNEFYFSEFPRSMSSLASTLDGLGIAVGNLFASFITSIVDYMSRAGGCKSWISSDINEGCYDYYYLVLAGLGLVNMVYFLVCSRAYGPLKAERTLAEKEDEL</sequence>
<keyword evidence="9" id="KW-1185">Reference proteome</keyword>
<dbReference type="GO" id="GO:0016020">
    <property type="term" value="C:membrane"/>
    <property type="evidence" value="ECO:0007669"/>
    <property type="project" value="UniProtKB-SubCell"/>
</dbReference>
<dbReference type="Gene3D" id="1.20.1250.20">
    <property type="entry name" value="MFS general substrate transporter like domains"/>
    <property type="match status" value="2"/>
</dbReference>
<dbReference type="InterPro" id="IPR036259">
    <property type="entry name" value="MFS_trans_sf"/>
</dbReference>
<evidence type="ECO:0000256" key="5">
    <source>
        <dbReference type="ARBA" id="ARBA00023136"/>
    </source>
</evidence>
<dbReference type="InterPro" id="IPR000109">
    <property type="entry name" value="POT_fam"/>
</dbReference>
<dbReference type="SUPFAM" id="SSF103473">
    <property type="entry name" value="MFS general substrate transporter"/>
    <property type="match status" value="1"/>
</dbReference>
<evidence type="ECO:0000256" key="6">
    <source>
        <dbReference type="ARBA" id="ARBA00044504"/>
    </source>
</evidence>
<gene>
    <name evidence="8" type="ORF">BUALT_Bualt10G0114900</name>
</gene>
<dbReference type="Proteomes" id="UP000826271">
    <property type="component" value="Unassembled WGS sequence"/>
</dbReference>
<comment type="similarity">
    <text evidence="6">Belongs to the major facilitator superfamily. Phosphate:H(+) symporter (TC 2.A.1.9) family.</text>
</comment>
<dbReference type="Pfam" id="PF00854">
    <property type="entry name" value="PTR2"/>
    <property type="match status" value="2"/>
</dbReference>
<reference evidence="8" key="1">
    <citation type="submission" date="2019-10" db="EMBL/GenBank/DDBJ databases">
        <authorList>
            <person name="Zhang R."/>
            <person name="Pan Y."/>
            <person name="Wang J."/>
            <person name="Ma R."/>
            <person name="Yu S."/>
        </authorList>
    </citation>
    <scope>NUCLEOTIDE SEQUENCE</scope>
    <source>
        <strain evidence="8">LA-IB0</strain>
        <tissue evidence="8">Leaf</tissue>
    </source>
</reference>
<proteinExistence type="inferred from homology"/>
<evidence type="ECO:0000256" key="7">
    <source>
        <dbReference type="SAM" id="Phobius"/>
    </source>
</evidence>
<dbReference type="AlphaFoldDB" id="A0AAV6WYL7"/>
<keyword evidence="3 7" id="KW-0812">Transmembrane</keyword>
<evidence type="ECO:0000256" key="3">
    <source>
        <dbReference type="ARBA" id="ARBA00022692"/>
    </source>
</evidence>
<keyword evidence="5 7" id="KW-0472">Membrane</keyword>
<evidence type="ECO:0000313" key="9">
    <source>
        <dbReference type="Proteomes" id="UP000826271"/>
    </source>
</evidence>
<dbReference type="GO" id="GO:0022857">
    <property type="term" value="F:transmembrane transporter activity"/>
    <property type="evidence" value="ECO:0007669"/>
    <property type="project" value="InterPro"/>
</dbReference>
<feature type="transmembrane region" description="Helical" evidence="7">
    <location>
        <begin position="303"/>
        <end position="326"/>
    </location>
</feature>
<evidence type="ECO:0000256" key="1">
    <source>
        <dbReference type="ARBA" id="ARBA00004141"/>
    </source>
</evidence>
<protein>
    <submittedName>
        <fullName evidence="8">Uncharacterized protein</fullName>
    </submittedName>
</protein>
<comment type="caution">
    <text evidence="8">The sequence shown here is derived from an EMBL/GenBank/DDBJ whole genome shotgun (WGS) entry which is preliminary data.</text>
</comment>
<name>A0AAV6WYL7_9LAMI</name>